<feature type="region of interest" description="Disordered" evidence="1">
    <location>
        <begin position="542"/>
        <end position="604"/>
    </location>
</feature>
<dbReference type="AlphaFoldDB" id="S8EUA5"/>
<protein>
    <submittedName>
        <fullName evidence="2">Uncharacterized protein</fullName>
    </submittedName>
</protein>
<keyword evidence="3" id="KW-1185">Reference proteome</keyword>
<reference evidence="2 3" key="1">
    <citation type="journal article" date="2012" name="Science">
        <title>The Paleozoic origin of enzymatic lignin decomposition reconstructed from 31 fungal genomes.</title>
        <authorList>
            <person name="Floudas D."/>
            <person name="Binder M."/>
            <person name="Riley R."/>
            <person name="Barry K."/>
            <person name="Blanchette R.A."/>
            <person name="Henrissat B."/>
            <person name="Martinez A.T."/>
            <person name="Otillar R."/>
            <person name="Spatafora J.W."/>
            <person name="Yadav J.S."/>
            <person name="Aerts A."/>
            <person name="Benoit I."/>
            <person name="Boyd A."/>
            <person name="Carlson A."/>
            <person name="Copeland A."/>
            <person name="Coutinho P.M."/>
            <person name="de Vries R.P."/>
            <person name="Ferreira P."/>
            <person name="Findley K."/>
            <person name="Foster B."/>
            <person name="Gaskell J."/>
            <person name="Glotzer D."/>
            <person name="Gorecki P."/>
            <person name="Heitman J."/>
            <person name="Hesse C."/>
            <person name="Hori C."/>
            <person name="Igarashi K."/>
            <person name="Jurgens J.A."/>
            <person name="Kallen N."/>
            <person name="Kersten P."/>
            <person name="Kohler A."/>
            <person name="Kuees U."/>
            <person name="Kumar T.K.A."/>
            <person name="Kuo A."/>
            <person name="LaButti K."/>
            <person name="Larrondo L.F."/>
            <person name="Lindquist E."/>
            <person name="Ling A."/>
            <person name="Lombard V."/>
            <person name="Lucas S."/>
            <person name="Lundell T."/>
            <person name="Martin R."/>
            <person name="McLaughlin D.J."/>
            <person name="Morgenstern I."/>
            <person name="Morin E."/>
            <person name="Murat C."/>
            <person name="Nagy L.G."/>
            <person name="Nolan M."/>
            <person name="Ohm R.A."/>
            <person name="Patyshakuliyeva A."/>
            <person name="Rokas A."/>
            <person name="Ruiz-Duenas F.J."/>
            <person name="Sabat G."/>
            <person name="Salamov A."/>
            <person name="Samejima M."/>
            <person name="Schmutz J."/>
            <person name="Slot J.C."/>
            <person name="St John F."/>
            <person name="Stenlid J."/>
            <person name="Sun H."/>
            <person name="Sun S."/>
            <person name="Syed K."/>
            <person name="Tsang A."/>
            <person name="Wiebenga A."/>
            <person name="Young D."/>
            <person name="Pisabarro A."/>
            <person name="Eastwood D.C."/>
            <person name="Martin F."/>
            <person name="Cullen D."/>
            <person name="Grigoriev I.V."/>
            <person name="Hibbett D.S."/>
        </authorList>
    </citation>
    <scope>NUCLEOTIDE SEQUENCE</scope>
    <source>
        <strain evidence="3">FP-58527</strain>
    </source>
</reference>
<dbReference type="Pfam" id="PF18759">
    <property type="entry name" value="Plavaka"/>
    <property type="match status" value="1"/>
</dbReference>
<name>S8EUA5_FOMSC</name>
<evidence type="ECO:0000313" key="3">
    <source>
        <dbReference type="Proteomes" id="UP000015241"/>
    </source>
</evidence>
<dbReference type="OrthoDB" id="3232438at2759"/>
<sequence>MDWQVGSWAVNEEVHQGAIDRLLSIPGFQEKLGLSYHNMRALLQKVDSMPARAAWREEWLTFKDRPGERHLVQFRDIIEAIRALLGNPAHAHRIVYRSSQLFSCAARNNHIYTEMWTGRWWREVQSLLPKGSALAPVIISTDKTQLTQFSGNKSAYPVYMTLGNIPKELRRKPSEHACVLIGYLSVDKIDSTGLSDRKHRALVQQLFHKSVQIILEPLIEAGKKGIDVTGGDGKVRRVHPVLAAYVADYPEQCLVTCSKYGTCPICQCPESSLGEAGAQTSRSRIWTLDVLKLSKSKGKKGSSAFINACQNLNVSGYVVKPFWKDHTFADIHLSITPDVLHQLYQGVFKHVLEWCSEVMDEGELDQRILCLPPAYGTRHFKNGISALSQVSGGERKDIARILLGCLVGRIPNALMLTFRSLLDFIYIAQYPTHDDQTLTYLEDALKTYHANKSILKTLKIREHLNIPKFHSLLHYVDSIRRLGTTDNYNTEMFERLHIDCAKKAWRASNHKNVRPQMTKWLEMREKVAMFETLCARLHTRDSDADKHAGTAGTDSNTDNTSGNSSNASNSRTPSSSASSRIRSNTTPPQSGLFLPKHPSASRQSIQTITNRHCAPGFAKALNQHIYSMKLGRPLTIQEQEKATSYLPFYRVDVFHTLKFSTISLSDDRAQRDVIKARPAIGSEPARFDTAVVLQGDEAEATGVQGVRIGRVKVMFRLPEVINAYGSLNEMNAPTEWTGQGPLAYVEWYANLPASADPVHMMYEHDSTVLSINTAFSKTYSRMYHLYCTK</sequence>
<accession>S8EUA5</accession>
<dbReference type="HOGENOM" id="CLU_006344_4_2_1"/>
<evidence type="ECO:0000313" key="2">
    <source>
        <dbReference type="EMBL" id="EPS93245.1"/>
    </source>
</evidence>
<gene>
    <name evidence="2" type="ORF">FOMPIDRAFT_1056165</name>
</gene>
<dbReference type="eggNOG" id="ENOG502SHSB">
    <property type="taxonomic scope" value="Eukaryota"/>
</dbReference>
<dbReference type="EMBL" id="KE504289">
    <property type="protein sequence ID" value="EPS93245.1"/>
    <property type="molecule type" value="Genomic_DNA"/>
</dbReference>
<feature type="compositionally biased region" description="Low complexity" evidence="1">
    <location>
        <begin position="552"/>
        <end position="586"/>
    </location>
</feature>
<dbReference type="InParanoid" id="S8EUA5"/>
<organism evidence="2 3">
    <name type="scientific">Fomitopsis schrenkii</name>
    <name type="common">Brown rot fungus</name>
    <dbReference type="NCBI Taxonomy" id="2126942"/>
    <lineage>
        <taxon>Eukaryota</taxon>
        <taxon>Fungi</taxon>
        <taxon>Dikarya</taxon>
        <taxon>Basidiomycota</taxon>
        <taxon>Agaricomycotina</taxon>
        <taxon>Agaricomycetes</taxon>
        <taxon>Polyporales</taxon>
        <taxon>Fomitopsis</taxon>
    </lineage>
</organism>
<proteinExistence type="predicted"/>
<dbReference type="InterPro" id="IPR041078">
    <property type="entry name" value="Plavaka"/>
</dbReference>
<evidence type="ECO:0000256" key="1">
    <source>
        <dbReference type="SAM" id="MobiDB-lite"/>
    </source>
</evidence>
<dbReference type="Proteomes" id="UP000015241">
    <property type="component" value="Unassembled WGS sequence"/>
</dbReference>